<name>A0A9K3D378_9EUKA</name>
<reference evidence="3 4" key="1">
    <citation type="journal article" date="2018" name="PLoS ONE">
        <title>The draft genome of Kipferlia bialata reveals reductive genome evolution in fornicate parasites.</title>
        <authorList>
            <person name="Tanifuji G."/>
            <person name="Takabayashi S."/>
            <person name="Kume K."/>
            <person name="Takagi M."/>
            <person name="Nakayama T."/>
            <person name="Kamikawa R."/>
            <person name="Inagaki Y."/>
            <person name="Hashimoto T."/>
        </authorList>
    </citation>
    <scope>NUCLEOTIDE SEQUENCE [LARGE SCALE GENOMIC DNA]</scope>
    <source>
        <strain evidence="3">NY0173</strain>
    </source>
</reference>
<evidence type="ECO:0000313" key="3">
    <source>
        <dbReference type="EMBL" id="GIQ86785.1"/>
    </source>
</evidence>
<feature type="domain" description="SET" evidence="2">
    <location>
        <begin position="81"/>
        <end position="125"/>
    </location>
</feature>
<dbReference type="CDD" id="cd20071">
    <property type="entry name" value="SET_SMYD"/>
    <property type="match status" value="1"/>
</dbReference>
<accession>A0A9K3D378</accession>
<keyword evidence="4" id="KW-1185">Reference proteome</keyword>
<dbReference type="PANTHER" id="PTHR47332:SF4">
    <property type="entry name" value="SET DOMAIN-CONTAINING PROTEIN 5"/>
    <property type="match status" value="1"/>
</dbReference>
<dbReference type="Proteomes" id="UP000265618">
    <property type="component" value="Unassembled WGS sequence"/>
</dbReference>
<dbReference type="Gene3D" id="2.170.270.10">
    <property type="entry name" value="SET domain"/>
    <property type="match status" value="1"/>
</dbReference>
<evidence type="ECO:0000313" key="4">
    <source>
        <dbReference type="Proteomes" id="UP000265618"/>
    </source>
</evidence>
<feature type="compositionally biased region" description="Low complexity" evidence="1">
    <location>
        <begin position="267"/>
        <end position="278"/>
    </location>
</feature>
<evidence type="ECO:0000256" key="1">
    <source>
        <dbReference type="SAM" id="MobiDB-lite"/>
    </source>
</evidence>
<gene>
    <name evidence="3" type="ORF">KIPB_008704</name>
</gene>
<protein>
    <recommendedName>
        <fullName evidence="2">SET domain-containing protein</fullName>
    </recommendedName>
</protein>
<feature type="region of interest" description="Disordered" evidence="1">
    <location>
        <begin position="259"/>
        <end position="278"/>
    </location>
</feature>
<dbReference type="EMBL" id="BDIP01002761">
    <property type="protein sequence ID" value="GIQ86785.1"/>
    <property type="molecule type" value="Genomic_DNA"/>
</dbReference>
<dbReference type="AlphaFoldDB" id="A0A9K3D378"/>
<dbReference type="SUPFAM" id="SSF82199">
    <property type="entry name" value="SET domain"/>
    <property type="match status" value="1"/>
</dbReference>
<proteinExistence type="predicted"/>
<sequence>MEPVFFGIERRDDEGQEEWEDRLNAGLSDRVASCTPEVAEEFWSLADCFKQDPSDRSIPKDIMATNGFIEDGVEGLFLLGSRFNHSCLPNMTRVWGAEPDKPLQSTLMFRAKWDIEQGEELTHFYIETRQSRAERQADLRDFRFSCCCPTCSLTGAALALSDTRRERLLELYEEDCETADGYLANALESVSLINDEFNGDPWLLHISYNTAFTYACRLGLLEDAAAYSEKQLLNQELSLGAGHPDILADIERNAKELLQAAEESEESYSSSDSSDSDD</sequence>
<dbReference type="InterPro" id="IPR046341">
    <property type="entry name" value="SET_dom_sf"/>
</dbReference>
<evidence type="ECO:0000259" key="2">
    <source>
        <dbReference type="Pfam" id="PF00856"/>
    </source>
</evidence>
<dbReference type="InterPro" id="IPR053185">
    <property type="entry name" value="SET_domain_protein"/>
</dbReference>
<dbReference type="OrthoDB" id="265717at2759"/>
<dbReference type="PANTHER" id="PTHR47332">
    <property type="entry name" value="SET DOMAIN-CONTAINING PROTEIN 5"/>
    <property type="match status" value="1"/>
</dbReference>
<dbReference type="Pfam" id="PF00856">
    <property type="entry name" value="SET"/>
    <property type="match status" value="1"/>
</dbReference>
<organism evidence="3 4">
    <name type="scientific">Kipferlia bialata</name>
    <dbReference type="NCBI Taxonomy" id="797122"/>
    <lineage>
        <taxon>Eukaryota</taxon>
        <taxon>Metamonada</taxon>
        <taxon>Carpediemonas-like organisms</taxon>
        <taxon>Kipferlia</taxon>
    </lineage>
</organism>
<comment type="caution">
    <text evidence="3">The sequence shown here is derived from an EMBL/GenBank/DDBJ whole genome shotgun (WGS) entry which is preliminary data.</text>
</comment>
<dbReference type="InterPro" id="IPR001214">
    <property type="entry name" value="SET_dom"/>
</dbReference>